<dbReference type="SUPFAM" id="SSF52540">
    <property type="entry name" value="P-loop containing nucleoside triphosphate hydrolases"/>
    <property type="match status" value="1"/>
</dbReference>
<dbReference type="EMBL" id="JH651002">
    <property type="protein sequence ID" value="EXA32053.1"/>
    <property type="molecule type" value="Genomic_DNA"/>
</dbReference>
<dbReference type="GO" id="GO:0048312">
    <property type="term" value="P:intracellular distribution of mitochondria"/>
    <property type="evidence" value="ECO:0007669"/>
    <property type="project" value="TreeGrafter"/>
</dbReference>
<dbReference type="Proteomes" id="UP000030751">
    <property type="component" value="Unassembled WGS sequence"/>
</dbReference>
<dbReference type="InterPro" id="IPR030381">
    <property type="entry name" value="G_DYNAMIN_dom"/>
</dbReference>
<feature type="compositionally biased region" description="Polar residues" evidence="3">
    <location>
        <begin position="801"/>
        <end position="813"/>
    </location>
</feature>
<evidence type="ECO:0000259" key="4">
    <source>
        <dbReference type="PROSITE" id="PS51388"/>
    </source>
</evidence>
<dbReference type="PROSITE" id="PS51718">
    <property type="entry name" value="G_DYNAMIN_2"/>
    <property type="match status" value="1"/>
</dbReference>
<dbReference type="InterPro" id="IPR000375">
    <property type="entry name" value="Dynamin_stalk"/>
</dbReference>
<evidence type="ECO:0000256" key="3">
    <source>
        <dbReference type="SAM" id="MobiDB-lite"/>
    </source>
</evidence>
<protein>
    <recommendedName>
        <fullName evidence="7">Interferon-induced GTP-binding protein Mx</fullName>
    </recommendedName>
</protein>
<evidence type="ECO:0000259" key="5">
    <source>
        <dbReference type="PROSITE" id="PS51718"/>
    </source>
</evidence>
<dbReference type="InterPro" id="IPR020850">
    <property type="entry name" value="GED_dom"/>
</dbReference>
<dbReference type="SMART" id="SM00053">
    <property type="entry name" value="DYNc"/>
    <property type="match status" value="1"/>
</dbReference>
<feature type="domain" description="GED" evidence="4">
    <location>
        <begin position="616"/>
        <end position="707"/>
    </location>
</feature>
<sequence length="972" mass="107200">MDISLDSDILGQLNTVEAKALHRISDDLSACGVGKIVNLPQVIVVGEQSAGKSSVLEAISHIRFPVDGSLCTRFATELVFHHANENRIDATVRFADKTKPSQSFQRKRFHEDDLPDIIREAKEHMGFSRLGKDFSKDVLRLEVEGPNIYPLSLVDLPGLYHTDTQDQSLGGRDTVNELVESYMKQKKSIILVVVAANVNLVSHIALDKAKTIDPQRRRTIGVITKPDLALTANSKEYIRVAKNQESAHKLELGWHVLRNRGEDETSLQTRDEIEESFFETHGWATIPRQDRGIATFRSKLSGILFNHIRNSLPGVIDDIEIKLRDRQKELTRLGDPRSKHKHWRSYMLTIASDFQRLARDGCNGQYNDPFFGGLEDEDLKFRALLRNFNRVFDHILRTKGSTQNIVLPDEDKPKEDELPEYLARFLHQYPYDFPDPERITIQELSIELENKAAANQGREFPGSPNADLAMQLFKSQAAPWKQIAQFHVDTVATVAKAFVDQLFKHVIGSPQNNPTTEAILATCVDPFFEEKEKLLRDKIDELLRPYSQGYSLPVDIEFYRALSQKSTNRIANRICKTLEDKYPELFNQADKNRFTPEQITQAMAFDQNSRAGQFGTDKIIDMMLTYYEMSRRTFTDNVINLAIESCLVCSIPDILTPTQVNGMDKERLRELAAEPVETTSRRNLLQAEVKVLQNGLDKCRKHKPRPVTGLPSYKPVITTSAPSTTSNLATPVPTVSVPAASNPVASNSIASVPAAANTKPTSELPSKSITMGANGSTTGQAPCSTTKYSAAGGAALPSPGTVVSRSEPGQNGVSPAPGKSTSPSGGPNVSSSPGSSGPTGGLSGGNGATVTSQLNPTMSAVFGSIGSSSPQLKPNSYGFGSGGGSSTRQNEPKRASSGLTATQIRDLGSEVPYLELEVISSSNKKTVERFLHICLLQDYINLSPEELRLNSTYYIQLLESIRSRVDCINTDN</sequence>
<dbReference type="CDD" id="cd08771">
    <property type="entry name" value="DLP_1"/>
    <property type="match status" value="1"/>
</dbReference>
<dbReference type="GO" id="GO:0006897">
    <property type="term" value="P:endocytosis"/>
    <property type="evidence" value="ECO:0007669"/>
    <property type="project" value="TreeGrafter"/>
</dbReference>
<dbReference type="Pfam" id="PF00350">
    <property type="entry name" value="Dynamin_N"/>
    <property type="match status" value="1"/>
</dbReference>
<organism evidence="6">
    <name type="scientific">Fusarium oxysporum f. sp. pisi HDV247</name>
    <dbReference type="NCBI Taxonomy" id="1080344"/>
    <lineage>
        <taxon>Eukaryota</taxon>
        <taxon>Fungi</taxon>
        <taxon>Dikarya</taxon>
        <taxon>Ascomycota</taxon>
        <taxon>Pezizomycotina</taxon>
        <taxon>Sordariomycetes</taxon>
        <taxon>Hypocreomycetidae</taxon>
        <taxon>Hypocreales</taxon>
        <taxon>Nectriaceae</taxon>
        <taxon>Fusarium</taxon>
        <taxon>Fusarium oxysporum species complex</taxon>
    </lineage>
</organism>
<gene>
    <name evidence="6" type="ORF">FOVG_16721</name>
</gene>
<dbReference type="GO" id="GO:0005874">
    <property type="term" value="C:microtubule"/>
    <property type="evidence" value="ECO:0007669"/>
    <property type="project" value="TreeGrafter"/>
</dbReference>
<dbReference type="GO" id="GO:0008017">
    <property type="term" value="F:microtubule binding"/>
    <property type="evidence" value="ECO:0007669"/>
    <property type="project" value="TreeGrafter"/>
</dbReference>
<dbReference type="InterPro" id="IPR027417">
    <property type="entry name" value="P-loop_NTPase"/>
</dbReference>
<feature type="compositionally biased region" description="Low complexity" evidence="3">
    <location>
        <begin position="820"/>
        <end position="836"/>
    </location>
</feature>
<dbReference type="OrthoDB" id="415706at2759"/>
<dbReference type="PRINTS" id="PR00195">
    <property type="entry name" value="DYNAMIN"/>
</dbReference>
<proteinExistence type="predicted"/>
<accession>W9NH13</accession>
<feature type="region of interest" description="Disordered" evidence="3">
    <location>
        <begin position="756"/>
        <end position="853"/>
    </location>
</feature>
<feature type="domain" description="Dynamin-type G" evidence="5">
    <location>
        <begin position="36"/>
        <end position="313"/>
    </location>
</feature>
<keyword evidence="1" id="KW-0547">Nucleotide-binding</keyword>
<dbReference type="PANTHER" id="PTHR11566:SF149">
    <property type="entry name" value="GTPASE, PUTATIVE (AFU_ORTHOLOGUE AFUA_6G11890)-RELATED"/>
    <property type="match status" value="1"/>
</dbReference>
<evidence type="ECO:0000256" key="2">
    <source>
        <dbReference type="ARBA" id="ARBA00023134"/>
    </source>
</evidence>
<dbReference type="InterPro" id="IPR022812">
    <property type="entry name" value="Dynamin"/>
</dbReference>
<keyword evidence="2" id="KW-0342">GTP-binding</keyword>
<reference evidence="6" key="2">
    <citation type="submission" date="2012-05" db="EMBL/GenBank/DDBJ databases">
        <title>Annotation of the Genome Sequence of Fusarium oxysporum HDV247.</title>
        <authorList>
            <consortium name="The Broad Institute Genomics Platform"/>
            <person name="Ma L.-J."/>
            <person name="Corby-Kistler H."/>
            <person name="Broz K."/>
            <person name="Gale L.R."/>
            <person name="Jonkers W."/>
            <person name="O'Donnell K."/>
            <person name="Ploetz R."/>
            <person name="Steinberg C."/>
            <person name="Schwartz D.C."/>
            <person name="VanEtten H."/>
            <person name="Zhou S."/>
            <person name="Young S.K."/>
            <person name="Zeng Q."/>
            <person name="Gargeya S."/>
            <person name="Fitzgerald M."/>
            <person name="Abouelleil A."/>
            <person name="Alvarado L."/>
            <person name="Chapman S.B."/>
            <person name="Gainer-Dewar J."/>
            <person name="Goldberg J."/>
            <person name="Griggs A."/>
            <person name="Gujja S."/>
            <person name="Hansen M."/>
            <person name="Howarth C."/>
            <person name="Imamovic A."/>
            <person name="Ireland A."/>
            <person name="Larimer J."/>
            <person name="McCowan C."/>
            <person name="Murphy C."/>
            <person name="Pearson M."/>
            <person name="Poon T.W."/>
            <person name="Priest M."/>
            <person name="Roberts A."/>
            <person name="Saif S."/>
            <person name="Shea T."/>
            <person name="Sykes S."/>
            <person name="Wortman J."/>
            <person name="Nusbaum C."/>
            <person name="Birren B."/>
        </authorList>
    </citation>
    <scope>NUCLEOTIDE SEQUENCE</scope>
    <source>
        <strain evidence="6">HDV247</strain>
    </source>
</reference>
<evidence type="ECO:0000313" key="6">
    <source>
        <dbReference type="EMBL" id="EXA32053.1"/>
    </source>
</evidence>
<dbReference type="Gene3D" id="3.40.50.300">
    <property type="entry name" value="P-loop containing nucleotide triphosphate hydrolases"/>
    <property type="match status" value="1"/>
</dbReference>
<dbReference type="InterPro" id="IPR045063">
    <property type="entry name" value="Dynamin_N"/>
</dbReference>
<feature type="compositionally biased region" description="Polar residues" evidence="3">
    <location>
        <begin position="758"/>
        <end position="788"/>
    </location>
</feature>
<dbReference type="GO" id="GO:0016559">
    <property type="term" value="P:peroxisome fission"/>
    <property type="evidence" value="ECO:0007669"/>
    <property type="project" value="TreeGrafter"/>
</dbReference>
<dbReference type="InterPro" id="IPR001401">
    <property type="entry name" value="Dynamin_GTPase"/>
</dbReference>
<dbReference type="PROSITE" id="PS51388">
    <property type="entry name" value="GED"/>
    <property type="match status" value="1"/>
</dbReference>
<dbReference type="GO" id="GO:0005525">
    <property type="term" value="F:GTP binding"/>
    <property type="evidence" value="ECO:0007669"/>
    <property type="project" value="InterPro"/>
</dbReference>
<evidence type="ECO:0008006" key="7">
    <source>
        <dbReference type="Google" id="ProtNLM"/>
    </source>
</evidence>
<dbReference type="GO" id="GO:0000266">
    <property type="term" value="P:mitochondrial fission"/>
    <property type="evidence" value="ECO:0007669"/>
    <property type="project" value="TreeGrafter"/>
</dbReference>
<dbReference type="Pfam" id="PF01031">
    <property type="entry name" value="Dynamin_M"/>
    <property type="match status" value="1"/>
</dbReference>
<name>W9NH13_FUSOX</name>
<feature type="region of interest" description="Disordered" evidence="3">
    <location>
        <begin position="700"/>
        <end position="729"/>
    </location>
</feature>
<dbReference type="GO" id="GO:0005739">
    <property type="term" value="C:mitochondrion"/>
    <property type="evidence" value="ECO:0007669"/>
    <property type="project" value="TreeGrafter"/>
</dbReference>
<feature type="compositionally biased region" description="Polar residues" evidence="3">
    <location>
        <begin position="717"/>
        <end position="729"/>
    </location>
</feature>
<dbReference type="PANTHER" id="PTHR11566">
    <property type="entry name" value="DYNAMIN"/>
    <property type="match status" value="1"/>
</dbReference>
<reference evidence="6" key="1">
    <citation type="submission" date="2011-10" db="EMBL/GenBank/DDBJ databases">
        <title>The Genome Sequence of Fusarium oxysporum HDV247.</title>
        <authorList>
            <consortium name="The Broad Institute Genome Sequencing Platform"/>
            <person name="Ma L.-J."/>
            <person name="Gale L.R."/>
            <person name="Schwartz D.C."/>
            <person name="Zhou S."/>
            <person name="Corby-Kistler H."/>
            <person name="Young S.K."/>
            <person name="Zeng Q."/>
            <person name="Gargeya S."/>
            <person name="Fitzgerald M."/>
            <person name="Haas B."/>
            <person name="Abouelleil A."/>
            <person name="Alvarado L."/>
            <person name="Arachchi H.M."/>
            <person name="Berlin A."/>
            <person name="Brown A."/>
            <person name="Chapman S.B."/>
            <person name="Chen Z."/>
            <person name="Dunbar C."/>
            <person name="Freedman E."/>
            <person name="Gearin G."/>
            <person name="Goldberg J."/>
            <person name="Griggs A."/>
            <person name="Gujja S."/>
            <person name="Heiman D."/>
            <person name="Howarth C."/>
            <person name="Larson L."/>
            <person name="Lui A."/>
            <person name="MacDonald P.J.P."/>
            <person name="Montmayeur A."/>
            <person name="Murphy C."/>
            <person name="Neiman D."/>
            <person name="Pearson M."/>
            <person name="Priest M."/>
            <person name="Roberts A."/>
            <person name="Saif S."/>
            <person name="Shea T."/>
            <person name="Shenoy N."/>
            <person name="Sisk P."/>
            <person name="Stolte C."/>
            <person name="Sykes S."/>
            <person name="Wortman J."/>
            <person name="Nusbaum C."/>
            <person name="Birren B."/>
        </authorList>
    </citation>
    <scope>NUCLEOTIDE SEQUENCE [LARGE SCALE GENOMIC DNA]</scope>
    <source>
        <strain evidence="6">HDV247</strain>
    </source>
</reference>
<feature type="region of interest" description="Disordered" evidence="3">
    <location>
        <begin position="872"/>
        <end position="901"/>
    </location>
</feature>
<feature type="compositionally biased region" description="Gly residues" evidence="3">
    <location>
        <begin position="837"/>
        <end position="847"/>
    </location>
</feature>
<evidence type="ECO:0000256" key="1">
    <source>
        <dbReference type="ARBA" id="ARBA00022741"/>
    </source>
</evidence>
<dbReference type="GO" id="GO:0003924">
    <property type="term" value="F:GTPase activity"/>
    <property type="evidence" value="ECO:0007669"/>
    <property type="project" value="InterPro"/>
</dbReference>
<dbReference type="AlphaFoldDB" id="W9NH13"/>
<dbReference type="GO" id="GO:0016020">
    <property type="term" value="C:membrane"/>
    <property type="evidence" value="ECO:0007669"/>
    <property type="project" value="TreeGrafter"/>
</dbReference>